<dbReference type="InterPro" id="IPR013830">
    <property type="entry name" value="SGNH_hydro"/>
</dbReference>
<dbReference type="SUPFAM" id="SSF52266">
    <property type="entry name" value="SGNH hydrolase"/>
    <property type="match status" value="1"/>
</dbReference>
<dbReference type="InterPro" id="IPR008265">
    <property type="entry name" value="Lipase_GDSL_AS"/>
</dbReference>
<dbReference type="PROSITE" id="PS01098">
    <property type="entry name" value="LIPASE_GDSL_SER"/>
    <property type="match status" value="1"/>
</dbReference>
<sequence length="202" mass="21348">MAGAQISSSGPSAGRSLKLVAFGDSLSAGYNLPGSAAFPAVLEQALRQKGLAVEIVNAGVSGDTTQGGLERLDWSVPDGTDGVILELGANDALRGVDPALTRKSLEAIIARLTERKIPVLLAGMYAPRNLGEDYAKRFDAIYPELAKKHGLVLYPFFLEGIAGDRALNQADGLHPTAEGVKVIVRTILPTVERFIATLRPRS</sequence>
<evidence type="ECO:0000313" key="2">
    <source>
        <dbReference type="EMBL" id="UZF86291.1"/>
    </source>
</evidence>
<dbReference type="InterPro" id="IPR051532">
    <property type="entry name" value="Ester_Hydrolysis_Enzymes"/>
</dbReference>
<proteinExistence type="predicted"/>
<name>A0A9E8CRS3_9HYPH</name>
<protein>
    <submittedName>
        <fullName evidence="2">Arylesterase</fullName>
    </submittedName>
</protein>
<feature type="domain" description="SGNH hydrolase-type esterase" evidence="1">
    <location>
        <begin position="21"/>
        <end position="181"/>
    </location>
</feature>
<dbReference type="Gene3D" id="3.40.50.1110">
    <property type="entry name" value="SGNH hydrolase"/>
    <property type="match status" value="1"/>
</dbReference>
<dbReference type="GO" id="GO:0006629">
    <property type="term" value="P:lipid metabolic process"/>
    <property type="evidence" value="ECO:0007669"/>
    <property type="project" value="InterPro"/>
</dbReference>
<dbReference type="Pfam" id="PF13472">
    <property type="entry name" value="Lipase_GDSL_2"/>
    <property type="match status" value="1"/>
</dbReference>
<gene>
    <name evidence="2" type="ORF">NWE54_21275</name>
</gene>
<reference evidence="2" key="1">
    <citation type="submission" date="2022-08" db="EMBL/GenBank/DDBJ databases">
        <title>Complete Genome Sequences of 2 Bosea sp. soil isolates.</title>
        <authorList>
            <person name="Alvarez Arevalo M."/>
            <person name="Sterndorff E.B."/>
            <person name="Faurdal D."/>
            <person name="Joergensen T.S."/>
            <person name="Weber T."/>
        </authorList>
    </citation>
    <scope>NUCLEOTIDE SEQUENCE</scope>
    <source>
        <strain evidence="2">NBC_00436</strain>
    </source>
</reference>
<dbReference type="GO" id="GO:0004622">
    <property type="term" value="F:phosphatidylcholine lysophospholipase activity"/>
    <property type="evidence" value="ECO:0007669"/>
    <property type="project" value="TreeGrafter"/>
</dbReference>
<dbReference type="PANTHER" id="PTHR30383">
    <property type="entry name" value="THIOESTERASE 1/PROTEASE 1/LYSOPHOSPHOLIPASE L1"/>
    <property type="match status" value="1"/>
</dbReference>
<dbReference type="InterPro" id="IPR036514">
    <property type="entry name" value="SGNH_hydro_sf"/>
</dbReference>
<dbReference type="CDD" id="cd01822">
    <property type="entry name" value="Lysophospholipase_L1_like"/>
    <property type="match status" value="1"/>
</dbReference>
<dbReference type="EMBL" id="CP102774">
    <property type="protein sequence ID" value="UZF86291.1"/>
    <property type="molecule type" value="Genomic_DNA"/>
</dbReference>
<organism evidence="2">
    <name type="scientific">Bosea sp. NBC_00436</name>
    <dbReference type="NCBI Taxonomy" id="2969620"/>
    <lineage>
        <taxon>Bacteria</taxon>
        <taxon>Pseudomonadati</taxon>
        <taxon>Pseudomonadota</taxon>
        <taxon>Alphaproteobacteria</taxon>
        <taxon>Hyphomicrobiales</taxon>
        <taxon>Boseaceae</taxon>
        <taxon>Bosea</taxon>
    </lineage>
</organism>
<accession>A0A9E8CRS3</accession>
<evidence type="ECO:0000259" key="1">
    <source>
        <dbReference type="Pfam" id="PF13472"/>
    </source>
</evidence>
<dbReference type="AlphaFoldDB" id="A0A9E8CRS3"/>
<dbReference type="PANTHER" id="PTHR30383:SF24">
    <property type="entry name" value="THIOESTERASE 1_PROTEASE 1_LYSOPHOSPHOLIPASE L1"/>
    <property type="match status" value="1"/>
</dbReference>